<sequence>MAKIILSEEMMDCLKGDQDMPWTEALKNKKKKVIGRLFGKGFPKRAEEEVTRAKERTKHEFRWATKLCEVEREMQGREDVERELADLRVDNAKVKRNKKRPKRDKAQAGPQGTWEEYKRRCCY</sequence>
<evidence type="ECO:0000256" key="1">
    <source>
        <dbReference type="SAM" id="MobiDB-lite"/>
    </source>
</evidence>
<evidence type="ECO:0000313" key="3">
    <source>
        <dbReference type="Proteomes" id="UP000800041"/>
    </source>
</evidence>
<accession>A0A6G1H570</accession>
<protein>
    <submittedName>
        <fullName evidence="2">Uncharacterized protein</fullName>
    </submittedName>
</protein>
<keyword evidence="3" id="KW-1185">Reference proteome</keyword>
<organism evidence="2 3">
    <name type="scientific">Aulographum hederae CBS 113979</name>
    <dbReference type="NCBI Taxonomy" id="1176131"/>
    <lineage>
        <taxon>Eukaryota</taxon>
        <taxon>Fungi</taxon>
        <taxon>Dikarya</taxon>
        <taxon>Ascomycota</taxon>
        <taxon>Pezizomycotina</taxon>
        <taxon>Dothideomycetes</taxon>
        <taxon>Pleosporomycetidae</taxon>
        <taxon>Aulographales</taxon>
        <taxon>Aulographaceae</taxon>
    </lineage>
</organism>
<dbReference type="AlphaFoldDB" id="A0A6G1H570"/>
<feature type="compositionally biased region" description="Basic residues" evidence="1">
    <location>
        <begin position="94"/>
        <end position="103"/>
    </location>
</feature>
<feature type="region of interest" description="Disordered" evidence="1">
    <location>
        <begin position="92"/>
        <end position="123"/>
    </location>
</feature>
<gene>
    <name evidence="2" type="ORF">K402DRAFT_392121</name>
</gene>
<reference evidence="2" key="1">
    <citation type="journal article" date="2020" name="Stud. Mycol.">
        <title>101 Dothideomycetes genomes: a test case for predicting lifestyles and emergence of pathogens.</title>
        <authorList>
            <person name="Haridas S."/>
            <person name="Albert R."/>
            <person name="Binder M."/>
            <person name="Bloem J."/>
            <person name="Labutti K."/>
            <person name="Salamov A."/>
            <person name="Andreopoulos B."/>
            <person name="Baker S."/>
            <person name="Barry K."/>
            <person name="Bills G."/>
            <person name="Bluhm B."/>
            <person name="Cannon C."/>
            <person name="Castanera R."/>
            <person name="Culley D."/>
            <person name="Daum C."/>
            <person name="Ezra D."/>
            <person name="Gonzalez J."/>
            <person name="Henrissat B."/>
            <person name="Kuo A."/>
            <person name="Liang C."/>
            <person name="Lipzen A."/>
            <person name="Lutzoni F."/>
            <person name="Magnuson J."/>
            <person name="Mondo S."/>
            <person name="Nolan M."/>
            <person name="Ohm R."/>
            <person name="Pangilinan J."/>
            <person name="Park H.-J."/>
            <person name="Ramirez L."/>
            <person name="Alfaro M."/>
            <person name="Sun H."/>
            <person name="Tritt A."/>
            <person name="Yoshinaga Y."/>
            <person name="Zwiers L.-H."/>
            <person name="Turgeon B."/>
            <person name="Goodwin S."/>
            <person name="Spatafora J."/>
            <person name="Crous P."/>
            <person name="Grigoriev I."/>
        </authorList>
    </citation>
    <scope>NUCLEOTIDE SEQUENCE</scope>
    <source>
        <strain evidence="2">CBS 113979</strain>
    </source>
</reference>
<dbReference type="Proteomes" id="UP000800041">
    <property type="component" value="Unassembled WGS sequence"/>
</dbReference>
<name>A0A6G1H570_9PEZI</name>
<evidence type="ECO:0000313" key="2">
    <source>
        <dbReference type="EMBL" id="KAF1988373.1"/>
    </source>
</evidence>
<proteinExistence type="predicted"/>
<dbReference type="EMBL" id="ML977149">
    <property type="protein sequence ID" value="KAF1988373.1"/>
    <property type="molecule type" value="Genomic_DNA"/>
</dbReference>